<gene>
    <name evidence="4" type="ORF">O6R08_00660</name>
</gene>
<evidence type="ECO:0000313" key="4">
    <source>
        <dbReference type="EMBL" id="WCC80111.1"/>
    </source>
</evidence>
<keyword evidence="2" id="KW-1133">Transmembrane helix</keyword>
<dbReference type="RefSeq" id="WP_271418294.1">
    <property type="nucleotide sequence ID" value="NZ_CP115668.1"/>
</dbReference>
<name>A0ABY7QYI8_9ACTN</name>
<keyword evidence="2" id="KW-0812">Transmembrane</keyword>
<dbReference type="SUPFAM" id="SSF49879">
    <property type="entry name" value="SMAD/FHA domain"/>
    <property type="match status" value="1"/>
</dbReference>
<dbReference type="InterPro" id="IPR000253">
    <property type="entry name" value="FHA_dom"/>
</dbReference>
<feature type="domain" description="FHA" evidence="3">
    <location>
        <begin position="90"/>
        <end position="140"/>
    </location>
</feature>
<reference evidence="4 5" key="1">
    <citation type="submission" date="2023-06" db="EMBL/GenBank/DDBJ databases">
        <title>The Gram-positive Non-spore-bearing Anaerobic Bacilli of Human Feces.</title>
        <authorList>
            <person name="Eggerth A.H."/>
        </authorList>
    </citation>
    <scope>NUCLEOTIDE SEQUENCE [LARGE SCALE GENOMIC DNA]</scope>
    <source>
        <strain evidence="4 5">CBA3108</strain>
    </source>
</reference>
<dbReference type="CDD" id="cd00060">
    <property type="entry name" value="FHA"/>
    <property type="match status" value="1"/>
</dbReference>
<dbReference type="Pfam" id="PF00498">
    <property type="entry name" value="FHA"/>
    <property type="match status" value="1"/>
</dbReference>
<dbReference type="EMBL" id="CP115668">
    <property type="protein sequence ID" value="WCC80111.1"/>
    <property type="molecule type" value="Genomic_DNA"/>
</dbReference>
<evidence type="ECO:0000256" key="1">
    <source>
        <dbReference type="ARBA" id="ARBA00022553"/>
    </source>
</evidence>
<dbReference type="SMART" id="SM00240">
    <property type="entry name" value="FHA"/>
    <property type="match status" value="1"/>
</dbReference>
<proteinExistence type="predicted"/>
<dbReference type="PROSITE" id="PS50006">
    <property type="entry name" value="FHA_DOMAIN"/>
    <property type="match status" value="1"/>
</dbReference>
<dbReference type="Gene3D" id="2.60.200.20">
    <property type="match status" value="1"/>
</dbReference>
<organism evidence="4 5">
    <name type="scientific">Cutibacterium equinum</name>
    <dbReference type="NCBI Taxonomy" id="3016342"/>
    <lineage>
        <taxon>Bacteria</taxon>
        <taxon>Bacillati</taxon>
        <taxon>Actinomycetota</taxon>
        <taxon>Actinomycetes</taxon>
        <taxon>Propionibacteriales</taxon>
        <taxon>Propionibacteriaceae</taxon>
        <taxon>Cutibacterium</taxon>
    </lineage>
</organism>
<dbReference type="PANTHER" id="PTHR23308">
    <property type="entry name" value="NUCLEAR INHIBITOR OF PROTEIN PHOSPHATASE-1"/>
    <property type="match status" value="1"/>
</dbReference>
<evidence type="ECO:0000256" key="2">
    <source>
        <dbReference type="SAM" id="Phobius"/>
    </source>
</evidence>
<keyword evidence="2" id="KW-0472">Membrane</keyword>
<dbReference type="InterPro" id="IPR008984">
    <property type="entry name" value="SMAD_FHA_dom_sf"/>
</dbReference>
<evidence type="ECO:0000259" key="3">
    <source>
        <dbReference type="PROSITE" id="PS50006"/>
    </source>
</evidence>
<sequence>MSEFLVAVLRIAYLAVLWIFILLVTNVIRTDIYGHRVPRNAETVAVAPRQRHKGRKSRKARRREVAAAPSGLQVISGTRAGTYVPLANGVTVGRGNDCTLPIDDDYASTRHAEFSPGIDGAWFVEDLASTNGTHVNGERIENPTRLSVGDEVRIGRTVMTVTGGR</sequence>
<dbReference type="Proteomes" id="UP001212097">
    <property type="component" value="Chromosome"/>
</dbReference>
<keyword evidence="1" id="KW-0597">Phosphoprotein</keyword>
<protein>
    <submittedName>
        <fullName evidence="4">FHA domain-containing protein</fullName>
    </submittedName>
</protein>
<accession>A0ABY7QYI8</accession>
<keyword evidence="5" id="KW-1185">Reference proteome</keyword>
<evidence type="ECO:0000313" key="5">
    <source>
        <dbReference type="Proteomes" id="UP001212097"/>
    </source>
</evidence>
<dbReference type="InterPro" id="IPR050923">
    <property type="entry name" value="Cell_Proc_Reg/RNA_Proc"/>
</dbReference>
<feature type="transmembrane region" description="Helical" evidence="2">
    <location>
        <begin position="6"/>
        <end position="28"/>
    </location>
</feature>